<protein>
    <recommendedName>
        <fullName evidence="4">Ribosomal protein S6--L-glutamate ligase</fullName>
    </recommendedName>
</protein>
<gene>
    <name evidence="2" type="ORF">CMMCAS07_15535</name>
</gene>
<evidence type="ECO:0000313" key="2">
    <source>
        <dbReference type="EMBL" id="OUE00849.1"/>
    </source>
</evidence>
<proteinExistence type="predicted"/>
<dbReference type="AlphaFoldDB" id="A0A251XEK5"/>
<keyword evidence="3" id="KW-1185">Reference proteome</keyword>
<reference evidence="2 3" key="1">
    <citation type="submission" date="2016-08" db="EMBL/GenBank/DDBJ databases">
        <title>Genome sequence of Clavibacter michiganensis subsp. michiganensis strain CASJ007.</title>
        <authorList>
            <person name="Thapa S.P."/>
            <person name="Coaker G."/>
        </authorList>
    </citation>
    <scope>NUCLEOTIDE SEQUENCE [LARGE SCALE GENOMIC DNA]</scope>
    <source>
        <strain evidence="2">CASJ007</strain>
    </source>
</reference>
<comment type="caution">
    <text evidence="2">The sequence shown here is derived from an EMBL/GenBank/DDBJ whole genome shotgun (WGS) entry which is preliminary data.</text>
</comment>
<name>A0A251XEK5_CLAMM</name>
<dbReference type="EMBL" id="MDHH01000004">
    <property type="protein sequence ID" value="OUE00849.1"/>
    <property type="molecule type" value="Genomic_DNA"/>
</dbReference>
<accession>A0A251XEK5</accession>
<evidence type="ECO:0008006" key="4">
    <source>
        <dbReference type="Google" id="ProtNLM"/>
    </source>
</evidence>
<feature type="region of interest" description="Disordered" evidence="1">
    <location>
        <begin position="135"/>
        <end position="187"/>
    </location>
</feature>
<dbReference type="Proteomes" id="UP000195062">
    <property type="component" value="Unassembled WGS sequence"/>
</dbReference>
<organism evidence="2 3">
    <name type="scientific">Clavibacter michiganensis subsp. michiganensis</name>
    <dbReference type="NCBI Taxonomy" id="33013"/>
    <lineage>
        <taxon>Bacteria</taxon>
        <taxon>Bacillati</taxon>
        <taxon>Actinomycetota</taxon>
        <taxon>Actinomycetes</taxon>
        <taxon>Micrococcales</taxon>
        <taxon>Microbacteriaceae</taxon>
        <taxon>Clavibacter</taxon>
    </lineage>
</organism>
<sequence>MTTAPKVFAIHENPEWFGPFAAALDARGVPYEEWLLTDGVLEIDEAPPEGIFWSRISASAHTRDHALSKDYTRALMSWLEAHGRRTVNGRRTIELEVSKVDQLTALRAAGIEVPRTRAVIGSRRIVEAARGLPTPFITKHNQGGKGLGSAGSTASRSWPPTWRGPTSRSRRTGSRCCRSSSRPRRRG</sequence>
<evidence type="ECO:0000313" key="3">
    <source>
        <dbReference type="Proteomes" id="UP000195062"/>
    </source>
</evidence>
<evidence type="ECO:0000256" key="1">
    <source>
        <dbReference type="SAM" id="MobiDB-lite"/>
    </source>
</evidence>